<dbReference type="EMBL" id="VSSQ01078084">
    <property type="protein sequence ID" value="MPN27992.1"/>
    <property type="molecule type" value="Genomic_DNA"/>
</dbReference>
<reference evidence="1" key="1">
    <citation type="submission" date="2019-08" db="EMBL/GenBank/DDBJ databases">
        <authorList>
            <person name="Kucharzyk K."/>
            <person name="Murdoch R.W."/>
            <person name="Higgins S."/>
            <person name="Loffler F."/>
        </authorList>
    </citation>
    <scope>NUCLEOTIDE SEQUENCE</scope>
</reference>
<comment type="caution">
    <text evidence="1">The sequence shown here is derived from an EMBL/GenBank/DDBJ whole genome shotgun (WGS) entry which is preliminary data.</text>
</comment>
<name>A0A645GPY1_9ZZZZ</name>
<proteinExistence type="predicted"/>
<evidence type="ECO:0000313" key="1">
    <source>
        <dbReference type="EMBL" id="MPN27992.1"/>
    </source>
</evidence>
<dbReference type="AlphaFoldDB" id="A0A645GPY1"/>
<protein>
    <submittedName>
        <fullName evidence="1">Uncharacterized protein</fullName>
    </submittedName>
</protein>
<organism evidence="1">
    <name type="scientific">bioreactor metagenome</name>
    <dbReference type="NCBI Taxonomy" id="1076179"/>
    <lineage>
        <taxon>unclassified sequences</taxon>
        <taxon>metagenomes</taxon>
        <taxon>ecological metagenomes</taxon>
    </lineage>
</organism>
<gene>
    <name evidence="1" type="ORF">SDC9_175426</name>
</gene>
<sequence>MAASRVYPEIRSRRLDIIPPLFEVLINNVLKLEILLPQRSLFEKGSEIKQFSFKFDIDFSP</sequence>
<accession>A0A645GPY1</accession>